<keyword evidence="7" id="KW-1185">Reference proteome</keyword>
<name>A0A6P7U1Z0_9MOLL</name>
<feature type="binding site" evidence="5">
    <location>
        <position position="183"/>
    </location>
    <ligand>
        <name>S-adenosyl-L-methionine</name>
        <dbReference type="ChEBI" id="CHEBI:59789"/>
    </ligand>
</feature>
<dbReference type="PROSITE" id="PS51686">
    <property type="entry name" value="SAM_MT_RSMB_NOP"/>
    <property type="match status" value="1"/>
</dbReference>
<dbReference type="InterPro" id="IPR049560">
    <property type="entry name" value="MeTrfase_RsmB-F_NOP2_cat"/>
</dbReference>
<feature type="binding site" evidence="5">
    <location>
        <begin position="112"/>
        <end position="118"/>
    </location>
    <ligand>
        <name>S-adenosyl-L-methionine</name>
        <dbReference type="ChEBI" id="CHEBI:59789"/>
    </ligand>
</feature>
<dbReference type="InterPro" id="IPR001678">
    <property type="entry name" value="MeTrfase_RsmB-F_NOP2_dom"/>
</dbReference>
<keyword evidence="4 5" id="KW-0694">RNA-binding</keyword>
<feature type="binding site" evidence="5">
    <location>
        <position position="136"/>
    </location>
    <ligand>
        <name>S-adenosyl-L-methionine</name>
        <dbReference type="ChEBI" id="CHEBI:59789"/>
    </ligand>
</feature>
<protein>
    <submittedName>
        <fullName evidence="8">28S rRNA (Cytosine-C(5))-methyltransferase-like</fullName>
    </submittedName>
</protein>
<dbReference type="GO" id="GO:0005730">
    <property type="term" value="C:nucleolus"/>
    <property type="evidence" value="ECO:0007669"/>
    <property type="project" value="TreeGrafter"/>
</dbReference>
<dbReference type="GO" id="GO:0070475">
    <property type="term" value="P:rRNA base methylation"/>
    <property type="evidence" value="ECO:0007669"/>
    <property type="project" value="TreeGrafter"/>
</dbReference>
<evidence type="ECO:0000256" key="3">
    <source>
        <dbReference type="ARBA" id="ARBA00022691"/>
    </source>
</evidence>
<proteinExistence type="inferred from homology"/>
<dbReference type="PRINTS" id="PR02008">
    <property type="entry name" value="RCMTFAMILY"/>
</dbReference>
<dbReference type="Proteomes" id="UP000515154">
    <property type="component" value="Unplaced"/>
</dbReference>
<feature type="domain" description="SAM-dependent MTase RsmB/NOP-type" evidence="6">
    <location>
        <begin position="21"/>
        <end position="254"/>
    </location>
</feature>
<sequence length="254" mass="28680">MTKIFNRNRDVIQKSFSLVDLNETGNVVIPRYVRVNTIKANIKVVCDHFDHSGLSNYKIDPTCPNLLVFPPMTDLHTHPLYTQGRVVLQDKASCLAAHLLKPPLHAHVIDCCAAPGNKTSLLCATMKNSGRVFAFDIDSERVQVLQRQMTLFGCSSATVLHKDFLSVDPNDPSFDQVTHILVDPSCSGSGCVGDIFEGWNYRTRIRSLRAFQRRILIHALSFPSVRRVIYSTCSINVEENEHVVQFVCIWVFYD</sequence>
<evidence type="ECO:0000259" key="6">
    <source>
        <dbReference type="PROSITE" id="PS51686"/>
    </source>
</evidence>
<dbReference type="Pfam" id="PF01189">
    <property type="entry name" value="Methyltr_RsmB-F"/>
    <property type="match status" value="1"/>
</dbReference>
<feature type="active site" description="Nucleophile" evidence="5">
    <location>
        <position position="233"/>
    </location>
</feature>
<dbReference type="CDD" id="cd02440">
    <property type="entry name" value="AdoMet_MTases"/>
    <property type="match status" value="1"/>
</dbReference>
<evidence type="ECO:0000256" key="2">
    <source>
        <dbReference type="ARBA" id="ARBA00022679"/>
    </source>
</evidence>
<dbReference type="InterPro" id="IPR023267">
    <property type="entry name" value="RCMT"/>
</dbReference>
<gene>
    <name evidence="8" type="primary">LOC115229334</name>
</gene>
<dbReference type="Pfam" id="PF21148">
    <property type="entry name" value="NSUN5_fdxn-like"/>
    <property type="match status" value="1"/>
</dbReference>
<feature type="binding site" evidence="5">
    <location>
        <position position="163"/>
    </location>
    <ligand>
        <name>S-adenosyl-L-methionine</name>
        <dbReference type="ChEBI" id="CHEBI:59789"/>
    </ligand>
</feature>
<dbReference type="GO" id="GO:0008173">
    <property type="term" value="F:RNA methyltransferase activity"/>
    <property type="evidence" value="ECO:0007669"/>
    <property type="project" value="InterPro"/>
</dbReference>
<dbReference type="AlphaFoldDB" id="A0A6P7U1Z0"/>
<keyword evidence="1 5" id="KW-0489">Methyltransferase</keyword>
<evidence type="ECO:0000313" key="8">
    <source>
        <dbReference type="RefSeq" id="XP_029655562.1"/>
    </source>
</evidence>
<comment type="similarity">
    <text evidence="5">Belongs to the class I-like SAM-binding methyltransferase superfamily. RsmB/NOP family.</text>
</comment>
<dbReference type="PANTHER" id="PTHR22807">
    <property type="entry name" value="NOP2 YEAST -RELATED NOL1/NOP2/FMU SUN DOMAIN-CONTAINING"/>
    <property type="match status" value="1"/>
</dbReference>
<dbReference type="SUPFAM" id="SSF53335">
    <property type="entry name" value="S-adenosyl-L-methionine-dependent methyltransferases"/>
    <property type="match status" value="1"/>
</dbReference>
<dbReference type="Gene3D" id="3.40.50.150">
    <property type="entry name" value="Vaccinia Virus protein VP39"/>
    <property type="match status" value="1"/>
</dbReference>
<dbReference type="RefSeq" id="XP_029655562.1">
    <property type="nucleotide sequence ID" value="XM_029799702.1"/>
</dbReference>
<dbReference type="InterPro" id="IPR049561">
    <property type="entry name" value="NSUN5_7_fdxn-like"/>
</dbReference>
<accession>A0A6P7U1Z0</accession>
<keyword evidence="3 5" id="KW-0949">S-adenosyl-L-methionine</keyword>
<dbReference type="GO" id="GO:0003723">
    <property type="term" value="F:RNA binding"/>
    <property type="evidence" value="ECO:0007669"/>
    <property type="project" value="UniProtKB-UniRule"/>
</dbReference>
<dbReference type="InterPro" id="IPR029063">
    <property type="entry name" value="SAM-dependent_MTases_sf"/>
</dbReference>
<evidence type="ECO:0000256" key="5">
    <source>
        <dbReference type="PROSITE-ProRule" id="PRU01023"/>
    </source>
</evidence>
<dbReference type="Gene3D" id="3.30.70.1170">
    <property type="entry name" value="Sun protein, domain 3"/>
    <property type="match status" value="1"/>
</dbReference>
<dbReference type="PANTHER" id="PTHR22807:SF4">
    <property type="entry name" value="28S RRNA (CYTOSINE-C(5))-METHYLTRANSFERASE"/>
    <property type="match status" value="1"/>
</dbReference>
<reference evidence="8" key="1">
    <citation type="submission" date="2025-08" db="UniProtKB">
        <authorList>
            <consortium name="RefSeq"/>
        </authorList>
    </citation>
    <scope>IDENTIFICATION</scope>
</reference>
<organism evidence="7 8">
    <name type="scientific">Octopus sinensis</name>
    <name type="common">East Asian common octopus</name>
    <dbReference type="NCBI Taxonomy" id="2607531"/>
    <lineage>
        <taxon>Eukaryota</taxon>
        <taxon>Metazoa</taxon>
        <taxon>Spiralia</taxon>
        <taxon>Lophotrochozoa</taxon>
        <taxon>Mollusca</taxon>
        <taxon>Cephalopoda</taxon>
        <taxon>Coleoidea</taxon>
        <taxon>Octopodiformes</taxon>
        <taxon>Octopoda</taxon>
        <taxon>Incirrata</taxon>
        <taxon>Octopodidae</taxon>
        <taxon>Octopus</taxon>
    </lineage>
</organism>
<keyword evidence="2 5" id="KW-0808">Transferase</keyword>
<evidence type="ECO:0000256" key="4">
    <source>
        <dbReference type="ARBA" id="ARBA00022884"/>
    </source>
</evidence>
<evidence type="ECO:0000256" key="1">
    <source>
        <dbReference type="ARBA" id="ARBA00022603"/>
    </source>
</evidence>
<dbReference type="KEGG" id="osn:115229334"/>
<evidence type="ECO:0000313" key="7">
    <source>
        <dbReference type="Proteomes" id="UP000515154"/>
    </source>
</evidence>